<feature type="compositionally biased region" description="Basic residues" evidence="1">
    <location>
        <begin position="192"/>
        <end position="203"/>
    </location>
</feature>
<feature type="compositionally biased region" description="Basic residues" evidence="1">
    <location>
        <begin position="161"/>
        <end position="179"/>
    </location>
</feature>
<feature type="non-terminal residue" evidence="2">
    <location>
        <position position="203"/>
    </location>
</feature>
<feature type="region of interest" description="Disordered" evidence="1">
    <location>
        <begin position="132"/>
        <end position="203"/>
    </location>
</feature>
<evidence type="ECO:0000256" key="1">
    <source>
        <dbReference type="SAM" id="MobiDB-lite"/>
    </source>
</evidence>
<feature type="compositionally biased region" description="Basic residues" evidence="1">
    <location>
        <begin position="1"/>
        <end position="11"/>
    </location>
</feature>
<gene>
    <name evidence="2" type="ORF">AVDCRST_MAG13-2392</name>
</gene>
<organism evidence="2">
    <name type="scientific">uncultured Solirubrobacteraceae bacterium</name>
    <dbReference type="NCBI Taxonomy" id="1162706"/>
    <lineage>
        <taxon>Bacteria</taxon>
        <taxon>Bacillati</taxon>
        <taxon>Actinomycetota</taxon>
        <taxon>Thermoleophilia</taxon>
        <taxon>Solirubrobacterales</taxon>
        <taxon>Solirubrobacteraceae</taxon>
        <taxon>environmental samples</taxon>
    </lineage>
</organism>
<reference evidence="2" key="1">
    <citation type="submission" date="2020-02" db="EMBL/GenBank/DDBJ databases">
        <authorList>
            <person name="Meier V. D."/>
        </authorList>
    </citation>
    <scope>NUCLEOTIDE SEQUENCE</scope>
    <source>
        <strain evidence="2">AVDCRST_MAG13</strain>
    </source>
</reference>
<accession>A0A6J4SRK8</accession>
<feature type="compositionally biased region" description="Basic residues" evidence="1">
    <location>
        <begin position="33"/>
        <end position="48"/>
    </location>
</feature>
<sequence length="203" mass="22699">PRRPRRRRGAPRGREGPLLAGRVLEPPDDPPRRPRPRHGPPALHRRAPGRPPRPAPGSRGRPLGHRRARRHERLGPLPPALHAAPAREPRHAGRLPRRRHHHRDGPAALAGERLPAGARLVVRPRPVRRLAGVRRDALARHARGRPQAPAVRHEGHVPPSRAHRPRARGRPRPVRRRPRVRPDGGHEGPAALRRHGHGPGHQV</sequence>
<feature type="compositionally biased region" description="Basic residues" evidence="1">
    <location>
        <begin position="62"/>
        <end position="72"/>
    </location>
</feature>
<feature type="region of interest" description="Disordered" evidence="1">
    <location>
        <begin position="1"/>
        <end position="119"/>
    </location>
</feature>
<protein>
    <submittedName>
        <fullName evidence="2">Uncharacterized protein</fullName>
    </submittedName>
</protein>
<feature type="non-terminal residue" evidence="2">
    <location>
        <position position="1"/>
    </location>
</feature>
<evidence type="ECO:0000313" key="2">
    <source>
        <dbReference type="EMBL" id="CAA9503401.1"/>
    </source>
</evidence>
<proteinExistence type="predicted"/>
<feature type="compositionally biased region" description="Basic residues" evidence="1">
    <location>
        <begin position="92"/>
        <end position="103"/>
    </location>
</feature>
<dbReference type="EMBL" id="CADCVO010000380">
    <property type="protein sequence ID" value="CAA9503401.1"/>
    <property type="molecule type" value="Genomic_DNA"/>
</dbReference>
<name>A0A6J4SRK8_9ACTN</name>
<dbReference type="AlphaFoldDB" id="A0A6J4SRK8"/>